<name>A0ABQ0JJM8_9VIBR</name>
<accession>A0ABQ0JJM8</accession>
<keyword evidence="2" id="KW-1185">Reference proteome</keyword>
<dbReference type="Proteomes" id="UP000029223">
    <property type="component" value="Unassembled WGS sequence"/>
</dbReference>
<evidence type="ECO:0000313" key="2">
    <source>
        <dbReference type="Proteomes" id="UP000029223"/>
    </source>
</evidence>
<protein>
    <submittedName>
        <fullName evidence="1">Uncharacterized protein</fullName>
    </submittedName>
</protein>
<gene>
    <name evidence="1" type="ORF">JCM19239_3197</name>
</gene>
<sequence length="38" mass="4146">MSGEFVVVDVVHPTKAMLAKSNEESSLFIGNVPKRNLT</sequence>
<evidence type="ECO:0000313" key="1">
    <source>
        <dbReference type="EMBL" id="GAL28520.1"/>
    </source>
</evidence>
<comment type="caution">
    <text evidence="1">The sequence shown here is derived from an EMBL/GenBank/DDBJ whole genome shotgun (WGS) entry which is preliminary data.</text>
</comment>
<organism evidence="1 2">
    <name type="scientific">Vibrio variabilis</name>
    <dbReference type="NCBI Taxonomy" id="990271"/>
    <lineage>
        <taxon>Bacteria</taxon>
        <taxon>Pseudomonadati</taxon>
        <taxon>Pseudomonadota</taxon>
        <taxon>Gammaproteobacteria</taxon>
        <taxon>Vibrionales</taxon>
        <taxon>Vibrionaceae</taxon>
        <taxon>Vibrio</taxon>
    </lineage>
</organism>
<reference evidence="2" key="1">
    <citation type="submission" date="2014-09" db="EMBL/GenBank/DDBJ databases">
        <title>Vibrio variabilis JCM 19239. (C206) whole genome shotgun sequence.</title>
        <authorList>
            <person name="Sawabe T."/>
            <person name="Meirelles P."/>
            <person name="Nakanishi M."/>
            <person name="Sayaka M."/>
            <person name="Hattori M."/>
            <person name="Ohkuma M."/>
        </authorList>
    </citation>
    <scope>NUCLEOTIDE SEQUENCE [LARGE SCALE GENOMIC DNA]</scope>
    <source>
        <strain evidence="2">JCM 19239</strain>
    </source>
</reference>
<proteinExistence type="predicted"/>
<dbReference type="EMBL" id="BBMS01000045">
    <property type="protein sequence ID" value="GAL28520.1"/>
    <property type="molecule type" value="Genomic_DNA"/>
</dbReference>